<evidence type="ECO:0000256" key="2">
    <source>
        <dbReference type="ARBA" id="ARBA00023315"/>
    </source>
</evidence>
<name>A0A9D1IGF0_9FIRM</name>
<keyword evidence="2" id="KW-0012">Acyltransferase</keyword>
<evidence type="ECO:0000256" key="1">
    <source>
        <dbReference type="ARBA" id="ARBA00022679"/>
    </source>
</evidence>
<dbReference type="GO" id="GO:0016747">
    <property type="term" value="F:acyltransferase activity, transferring groups other than amino-acyl groups"/>
    <property type="evidence" value="ECO:0007669"/>
    <property type="project" value="InterPro"/>
</dbReference>
<dbReference type="SUPFAM" id="SSF55729">
    <property type="entry name" value="Acyl-CoA N-acyltransferases (Nat)"/>
    <property type="match status" value="1"/>
</dbReference>
<feature type="domain" description="N-acetyltransferase" evidence="3">
    <location>
        <begin position="5"/>
        <end position="149"/>
    </location>
</feature>
<dbReference type="Gene3D" id="3.40.630.30">
    <property type="match status" value="1"/>
</dbReference>
<organism evidence="4 5">
    <name type="scientific">Candidatus Fimenecus excrementigallinarum</name>
    <dbReference type="NCBI Taxonomy" id="2840816"/>
    <lineage>
        <taxon>Bacteria</taxon>
        <taxon>Bacillati</taxon>
        <taxon>Bacillota</taxon>
        <taxon>Clostridia</taxon>
        <taxon>Candidatus Fimenecus</taxon>
    </lineage>
</organism>
<gene>
    <name evidence="4" type="ORF">IAC53_07525</name>
</gene>
<dbReference type="InterPro" id="IPR000182">
    <property type="entry name" value="GNAT_dom"/>
</dbReference>
<protein>
    <submittedName>
        <fullName evidence="4">GNAT family N-acetyltransferase</fullName>
    </submittedName>
</protein>
<evidence type="ECO:0000313" key="4">
    <source>
        <dbReference type="EMBL" id="HIU36435.1"/>
    </source>
</evidence>
<dbReference type="PANTHER" id="PTHR43877:SF1">
    <property type="entry name" value="ACETYLTRANSFERASE"/>
    <property type="match status" value="1"/>
</dbReference>
<dbReference type="Pfam" id="PF00583">
    <property type="entry name" value="Acetyltransf_1"/>
    <property type="match status" value="1"/>
</dbReference>
<sequence>MRDFEQVRLLSQNLAQMHAQQRPDVFLPPEAMTKKEFKKRAMRKEAFGIVCTDGASVAAYCFCRVKAWGQKNKVACPRRILWIDQFFVDSAFRSKGVGTALTQYIRKTAVQLGCNSIELDVWAFNEDARAFYTKQGFSEQGRLLELPVL</sequence>
<dbReference type="PANTHER" id="PTHR43877">
    <property type="entry name" value="AMINOALKYLPHOSPHONATE N-ACETYLTRANSFERASE-RELATED-RELATED"/>
    <property type="match status" value="1"/>
</dbReference>
<dbReference type="InterPro" id="IPR016181">
    <property type="entry name" value="Acyl_CoA_acyltransferase"/>
</dbReference>
<dbReference type="Proteomes" id="UP000824071">
    <property type="component" value="Unassembled WGS sequence"/>
</dbReference>
<dbReference type="AlphaFoldDB" id="A0A9D1IGF0"/>
<dbReference type="PROSITE" id="PS51186">
    <property type="entry name" value="GNAT"/>
    <property type="match status" value="1"/>
</dbReference>
<evidence type="ECO:0000259" key="3">
    <source>
        <dbReference type="PROSITE" id="PS51186"/>
    </source>
</evidence>
<reference evidence="4" key="2">
    <citation type="journal article" date="2021" name="PeerJ">
        <title>Extensive microbial diversity within the chicken gut microbiome revealed by metagenomics and culture.</title>
        <authorList>
            <person name="Gilroy R."/>
            <person name="Ravi A."/>
            <person name="Getino M."/>
            <person name="Pursley I."/>
            <person name="Horton D.L."/>
            <person name="Alikhan N.F."/>
            <person name="Baker D."/>
            <person name="Gharbi K."/>
            <person name="Hall N."/>
            <person name="Watson M."/>
            <person name="Adriaenssens E.M."/>
            <person name="Foster-Nyarko E."/>
            <person name="Jarju S."/>
            <person name="Secka A."/>
            <person name="Antonio M."/>
            <person name="Oren A."/>
            <person name="Chaudhuri R.R."/>
            <person name="La Ragione R."/>
            <person name="Hildebrand F."/>
            <person name="Pallen M.J."/>
        </authorList>
    </citation>
    <scope>NUCLEOTIDE SEQUENCE</scope>
    <source>
        <strain evidence="4">ChiGjej1B1-19959</strain>
    </source>
</reference>
<proteinExistence type="predicted"/>
<keyword evidence="1" id="KW-0808">Transferase</keyword>
<dbReference type="CDD" id="cd04301">
    <property type="entry name" value="NAT_SF"/>
    <property type="match status" value="1"/>
</dbReference>
<dbReference type="InterPro" id="IPR050832">
    <property type="entry name" value="Bact_Acetyltransf"/>
</dbReference>
<dbReference type="EMBL" id="DVMW01000043">
    <property type="protein sequence ID" value="HIU36435.1"/>
    <property type="molecule type" value="Genomic_DNA"/>
</dbReference>
<accession>A0A9D1IGF0</accession>
<reference evidence="4" key="1">
    <citation type="submission" date="2020-10" db="EMBL/GenBank/DDBJ databases">
        <authorList>
            <person name="Gilroy R."/>
        </authorList>
    </citation>
    <scope>NUCLEOTIDE SEQUENCE</scope>
    <source>
        <strain evidence="4">ChiGjej1B1-19959</strain>
    </source>
</reference>
<evidence type="ECO:0000313" key="5">
    <source>
        <dbReference type="Proteomes" id="UP000824071"/>
    </source>
</evidence>
<comment type="caution">
    <text evidence="4">The sequence shown here is derived from an EMBL/GenBank/DDBJ whole genome shotgun (WGS) entry which is preliminary data.</text>
</comment>